<feature type="transmembrane region" description="Helical" evidence="6">
    <location>
        <begin position="67"/>
        <end position="89"/>
    </location>
</feature>
<dbReference type="PIRSF" id="PIRSF005859">
    <property type="entry name" value="PBR"/>
    <property type="match status" value="1"/>
</dbReference>
<dbReference type="InterPro" id="IPR038330">
    <property type="entry name" value="TspO/MBR-related_sf"/>
</dbReference>
<dbReference type="RefSeq" id="WP_066177351.1">
    <property type="nucleotide sequence ID" value="NZ_LQZT01000010.1"/>
</dbReference>
<dbReference type="EMBL" id="LQZT01000010">
    <property type="protein sequence ID" value="OCW58139.1"/>
    <property type="molecule type" value="Genomic_DNA"/>
</dbReference>
<sequence length="151" mass="16717">MSAIVIIIVVLATASSGAIFKPGEWYQHLRRPSWTPPNWAFPLVWSILYVAIGVSGWLLWQAQGLSLAMVVWGAQMVLNAAWSWLFFGLRRMDLAFVDVCAMFVLIALYIALVLPVSTIAALLFMPYAAWVIAAATLNRAVWRLNPEAVPG</sequence>
<dbReference type="PANTHER" id="PTHR10057:SF0">
    <property type="entry name" value="TRANSLOCATOR PROTEIN"/>
    <property type="match status" value="1"/>
</dbReference>
<dbReference type="Gene3D" id="1.20.1260.100">
    <property type="entry name" value="TspO/MBR protein"/>
    <property type="match status" value="1"/>
</dbReference>
<keyword evidence="4 6" id="KW-1133">Transmembrane helix</keyword>
<evidence type="ECO:0000256" key="5">
    <source>
        <dbReference type="ARBA" id="ARBA00023136"/>
    </source>
</evidence>
<protein>
    <submittedName>
        <fullName evidence="7">Sensory protein TspO</fullName>
    </submittedName>
</protein>
<evidence type="ECO:0000256" key="6">
    <source>
        <dbReference type="SAM" id="Phobius"/>
    </source>
</evidence>
<dbReference type="OrthoDB" id="9795496at2"/>
<name>A0A1C1YXI1_9HYPH</name>
<feature type="transmembrane region" description="Helical" evidence="6">
    <location>
        <begin position="95"/>
        <end position="114"/>
    </location>
</feature>
<dbReference type="AlphaFoldDB" id="A0A1C1YXI1"/>
<keyword evidence="5 6" id="KW-0472">Membrane</keyword>
<keyword evidence="8" id="KW-1185">Reference proteome</keyword>
<feature type="transmembrane region" description="Helical" evidence="6">
    <location>
        <begin position="121"/>
        <end position="142"/>
    </location>
</feature>
<reference evidence="7 8" key="1">
    <citation type="submission" date="2015-12" db="EMBL/GenBank/DDBJ databases">
        <authorList>
            <person name="Shamseldin A."/>
            <person name="Moawad H."/>
            <person name="Abd El-Rahim W.M."/>
            <person name="Sadowsky M.J."/>
        </authorList>
    </citation>
    <scope>NUCLEOTIDE SEQUENCE [LARGE SCALE GENOMIC DNA]</scope>
    <source>
        <strain evidence="7 8">JC234</strain>
    </source>
</reference>
<dbReference type="CDD" id="cd15904">
    <property type="entry name" value="TSPO_MBR"/>
    <property type="match status" value="1"/>
</dbReference>
<keyword evidence="3 6" id="KW-0812">Transmembrane</keyword>
<gene>
    <name evidence="7" type="ORF">AWJ14_15940</name>
</gene>
<comment type="subcellular location">
    <subcellularLocation>
        <location evidence="1">Membrane</location>
        <topology evidence="1">Multi-pass membrane protein</topology>
    </subcellularLocation>
</comment>
<evidence type="ECO:0000256" key="4">
    <source>
        <dbReference type="ARBA" id="ARBA00022989"/>
    </source>
</evidence>
<dbReference type="InterPro" id="IPR004307">
    <property type="entry name" value="TspO_MBR"/>
</dbReference>
<evidence type="ECO:0000256" key="3">
    <source>
        <dbReference type="ARBA" id="ARBA00022692"/>
    </source>
</evidence>
<feature type="transmembrane region" description="Helical" evidence="6">
    <location>
        <begin position="40"/>
        <end position="60"/>
    </location>
</feature>
<dbReference type="PANTHER" id="PTHR10057">
    <property type="entry name" value="PERIPHERAL-TYPE BENZODIAZEPINE RECEPTOR"/>
    <property type="match status" value="1"/>
</dbReference>
<evidence type="ECO:0000256" key="1">
    <source>
        <dbReference type="ARBA" id="ARBA00004141"/>
    </source>
</evidence>
<comment type="similarity">
    <text evidence="2">Belongs to the TspO/BZRP family.</text>
</comment>
<dbReference type="Pfam" id="PF03073">
    <property type="entry name" value="TspO_MBR"/>
    <property type="match status" value="1"/>
</dbReference>
<evidence type="ECO:0000256" key="2">
    <source>
        <dbReference type="ARBA" id="ARBA00007524"/>
    </source>
</evidence>
<dbReference type="STRING" id="1480615.AWJ14_15940"/>
<proteinExistence type="inferred from homology"/>
<accession>A0A1C1YXI1</accession>
<dbReference type="GO" id="GO:0016020">
    <property type="term" value="C:membrane"/>
    <property type="evidence" value="ECO:0007669"/>
    <property type="project" value="UniProtKB-SubCell"/>
</dbReference>
<evidence type="ECO:0000313" key="8">
    <source>
        <dbReference type="Proteomes" id="UP000094795"/>
    </source>
</evidence>
<organism evidence="7 8">
    <name type="scientific">Hoeflea olei</name>
    <dbReference type="NCBI Taxonomy" id="1480615"/>
    <lineage>
        <taxon>Bacteria</taxon>
        <taxon>Pseudomonadati</taxon>
        <taxon>Pseudomonadota</taxon>
        <taxon>Alphaproteobacteria</taxon>
        <taxon>Hyphomicrobiales</taxon>
        <taxon>Rhizobiaceae</taxon>
        <taxon>Hoeflea</taxon>
    </lineage>
</organism>
<comment type="caution">
    <text evidence="7">The sequence shown here is derived from an EMBL/GenBank/DDBJ whole genome shotgun (WGS) entry which is preliminary data.</text>
</comment>
<dbReference type="GO" id="GO:0033013">
    <property type="term" value="P:tetrapyrrole metabolic process"/>
    <property type="evidence" value="ECO:0007669"/>
    <property type="project" value="UniProtKB-ARBA"/>
</dbReference>
<dbReference type="FunFam" id="1.20.1260.100:FF:000001">
    <property type="entry name" value="translocator protein 2"/>
    <property type="match status" value="1"/>
</dbReference>
<evidence type="ECO:0000313" key="7">
    <source>
        <dbReference type="EMBL" id="OCW58139.1"/>
    </source>
</evidence>
<dbReference type="Proteomes" id="UP000094795">
    <property type="component" value="Unassembled WGS sequence"/>
</dbReference>